<evidence type="ECO:0000256" key="4">
    <source>
        <dbReference type="PIRSR" id="PIRSR613078-2"/>
    </source>
</evidence>
<dbReference type="Pfam" id="PF00300">
    <property type="entry name" value="His_Phos_1"/>
    <property type="match status" value="1"/>
</dbReference>
<evidence type="ECO:0000313" key="6">
    <source>
        <dbReference type="Proteomes" id="UP001056429"/>
    </source>
</evidence>
<protein>
    <submittedName>
        <fullName evidence="5">Histidine phosphatase family protein</fullName>
    </submittedName>
</protein>
<dbReference type="GO" id="GO:0016791">
    <property type="term" value="F:phosphatase activity"/>
    <property type="evidence" value="ECO:0007669"/>
    <property type="project" value="TreeGrafter"/>
</dbReference>
<keyword evidence="2" id="KW-0413">Isomerase</keyword>
<dbReference type="PIRSF" id="PIRSF000709">
    <property type="entry name" value="6PFK_2-Ptase"/>
    <property type="match status" value="1"/>
</dbReference>
<dbReference type="Proteomes" id="UP001056429">
    <property type="component" value="Unassembled WGS sequence"/>
</dbReference>
<evidence type="ECO:0000313" key="5">
    <source>
        <dbReference type="EMBL" id="MCM1990954.1"/>
    </source>
</evidence>
<reference evidence="5" key="2">
    <citation type="submission" date="2021-04" db="EMBL/GenBank/DDBJ databases">
        <authorList>
            <person name="Dong X."/>
        </authorList>
    </citation>
    <scope>NUCLEOTIDE SEQUENCE</scope>
    <source>
        <strain evidence="5">ZWT</strain>
    </source>
</reference>
<feature type="active site" description="Proton donor/acceptor" evidence="3">
    <location>
        <position position="81"/>
    </location>
</feature>
<gene>
    <name evidence="5" type="ORF">KDK92_14580</name>
</gene>
<feature type="binding site" evidence="4">
    <location>
        <position position="57"/>
    </location>
    <ligand>
        <name>substrate</name>
    </ligand>
</feature>
<keyword evidence="1" id="KW-0324">Glycolysis</keyword>
<dbReference type="PANTHER" id="PTHR48100:SF1">
    <property type="entry name" value="HISTIDINE PHOSPHATASE FAMILY PROTEIN-RELATED"/>
    <property type="match status" value="1"/>
</dbReference>
<evidence type="ECO:0000256" key="1">
    <source>
        <dbReference type="ARBA" id="ARBA00023152"/>
    </source>
</evidence>
<comment type="caution">
    <text evidence="5">The sequence shown here is derived from an EMBL/GenBank/DDBJ whole genome shotgun (WGS) entry which is preliminary data.</text>
</comment>
<evidence type="ECO:0000256" key="2">
    <source>
        <dbReference type="ARBA" id="ARBA00023235"/>
    </source>
</evidence>
<evidence type="ECO:0000256" key="3">
    <source>
        <dbReference type="PIRSR" id="PIRSR613078-1"/>
    </source>
</evidence>
<dbReference type="RefSeq" id="WP_250860064.1">
    <property type="nucleotide sequence ID" value="NZ_JAGSOJ010000003.1"/>
</dbReference>
<dbReference type="PANTHER" id="PTHR48100">
    <property type="entry name" value="BROAD-SPECIFICITY PHOSPHATASE YOR283W-RELATED"/>
    <property type="match status" value="1"/>
</dbReference>
<dbReference type="CDD" id="cd07067">
    <property type="entry name" value="HP_PGM_like"/>
    <property type="match status" value="1"/>
</dbReference>
<dbReference type="EMBL" id="JAGSOJ010000003">
    <property type="protein sequence ID" value="MCM1990954.1"/>
    <property type="molecule type" value="Genomic_DNA"/>
</dbReference>
<dbReference type="InterPro" id="IPR050275">
    <property type="entry name" value="PGM_Phosphatase"/>
</dbReference>
<dbReference type="PROSITE" id="PS00175">
    <property type="entry name" value="PG_MUTASE"/>
    <property type="match status" value="1"/>
</dbReference>
<dbReference type="InterPro" id="IPR013078">
    <property type="entry name" value="His_Pase_superF_clade-1"/>
</dbReference>
<dbReference type="InterPro" id="IPR001345">
    <property type="entry name" value="PG/BPGM_mutase_AS"/>
</dbReference>
<reference evidence="5" key="1">
    <citation type="journal article" date="2021" name="mSystems">
        <title>Bacteria and Archaea Synergistically Convert Glycine Betaine to Biogenic Methane in the Formosa Cold Seep of the South China Sea.</title>
        <authorList>
            <person name="Li L."/>
            <person name="Zhang W."/>
            <person name="Zhang S."/>
            <person name="Song L."/>
            <person name="Sun Q."/>
            <person name="Zhang H."/>
            <person name="Xiang H."/>
            <person name="Dong X."/>
        </authorList>
    </citation>
    <scope>NUCLEOTIDE SEQUENCE</scope>
    <source>
        <strain evidence="5">ZWT</strain>
    </source>
</reference>
<sequence length="201" mass="23266">MKIYLTRHGETEWNLEGRLQGSLDAKLTQKGIEEATMLGKSLKDVNFDLIFSSPLSRALDTANIVKGDNEIEIIAHKNLKEISFGDWEGMLHKEIEESHSERYNNFWMKPHLYEPLNGETYDEFTDRIQVVINEILEQKDKNNVLVVAHAGVVKAFYKILKNLSIKEFWNEPFVHNTCLTIINIDEDKIDFEIECDTSHIA</sequence>
<name>A0A9J6P2F4_9CLOT</name>
<dbReference type="SUPFAM" id="SSF53254">
    <property type="entry name" value="Phosphoglycerate mutase-like"/>
    <property type="match status" value="1"/>
</dbReference>
<dbReference type="GO" id="GO:0005524">
    <property type="term" value="F:ATP binding"/>
    <property type="evidence" value="ECO:0007669"/>
    <property type="project" value="InterPro"/>
</dbReference>
<dbReference type="GO" id="GO:0005737">
    <property type="term" value="C:cytoplasm"/>
    <property type="evidence" value="ECO:0007669"/>
    <property type="project" value="TreeGrafter"/>
</dbReference>
<dbReference type="SMART" id="SM00855">
    <property type="entry name" value="PGAM"/>
    <property type="match status" value="1"/>
</dbReference>
<dbReference type="PRINTS" id="PR00991">
    <property type="entry name" value="6PFRUCTKNASE"/>
</dbReference>
<dbReference type="Gene3D" id="3.40.50.1240">
    <property type="entry name" value="Phosphoglycerate mutase-like"/>
    <property type="match status" value="1"/>
</dbReference>
<organism evidence="5 6">
    <name type="scientific">Oceanirhabdus seepicola</name>
    <dbReference type="NCBI Taxonomy" id="2828781"/>
    <lineage>
        <taxon>Bacteria</taxon>
        <taxon>Bacillati</taxon>
        <taxon>Bacillota</taxon>
        <taxon>Clostridia</taxon>
        <taxon>Eubacteriales</taxon>
        <taxon>Clostridiaceae</taxon>
        <taxon>Oceanirhabdus</taxon>
    </lineage>
</organism>
<dbReference type="InterPro" id="IPR003094">
    <property type="entry name" value="6Pfruct_kin"/>
</dbReference>
<feature type="binding site" evidence="4">
    <location>
        <begin position="7"/>
        <end position="14"/>
    </location>
    <ligand>
        <name>substrate</name>
    </ligand>
</feature>
<proteinExistence type="predicted"/>
<feature type="active site" description="Tele-phosphohistidine intermediate" evidence="3">
    <location>
        <position position="8"/>
    </location>
</feature>
<accession>A0A9J6P2F4</accession>
<dbReference type="AlphaFoldDB" id="A0A9J6P2F4"/>
<dbReference type="GO" id="GO:0006003">
    <property type="term" value="P:fructose 2,6-bisphosphate metabolic process"/>
    <property type="evidence" value="ECO:0007669"/>
    <property type="project" value="InterPro"/>
</dbReference>
<dbReference type="InterPro" id="IPR029033">
    <property type="entry name" value="His_PPase_superfam"/>
</dbReference>
<keyword evidence="6" id="KW-1185">Reference proteome</keyword>